<dbReference type="EMBL" id="JACHDY010000001">
    <property type="protein sequence ID" value="MBB5316226.1"/>
    <property type="molecule type" value="Genomic_DNA"/>
</dbReference>
<dbReference type="AlphaFoldDB" id="A0A7W8MPZ7"/>
<gene>
    <name evidence="11" type="ORF">HDF09_000876</name>
</gene>
<dbReference type="InterPro" id="IPR022470">
    <property type="entry name" value="PTPS_Cys_AS"/>
</dbReference>
<comment type="cofactor">
    <cofactor evidence="1">
        <name>Zn(2+)</name>
        <dbReference type="ChEBI" id="CHEBI:29105"/>
    </cofactor>
</comment>
<dbReference type="Gene3D" id="3.30.479.10">
    <property type="entry name" value="6-pyruvoyl tetrahydropterin synthase/QueD"/>
    <property type="match status" value="1"/>
</dbReference>
<dbReference type="FunFam" id="3.30.479.10:FF:000003">
    <property type="entry name" value="6-pyruvoyl tetrahydrobiopterin synthase"/>
    <property type="match status" value="1"/>
</dbReference>
<name>A0A7W8MPZ7_9BACT</name>
<evidence type="ECO:0000256" key="3">
    <source>
        <dbReference type="ARBA" id="ARBA00008900"/>
    </source>
</evidence>
<keyword evidence="7" id="KW-0862">Zinc</keyword>
<evidence type="ECO:0000256" key="5">
    <source>
        <dbReference type="ARBA" id="ARBA00018141"/>
    </source>
</evidence>
<dbReference type="SUPFAM" id="SSF55620">
    <property type="entry name" value="Tetrahydrobiopterin biosynthesis enzymes-like"/>
    <property type="match status" value="1"/>
</dbReference>
<comment type="pathway">
    <text evidence="2">Purine metabolism; 7-cyano-7-deazaguanine biosynthesis.</text>
</comment>
<evidence type="ECO:0000256" key="4">
    <source>
        <dbReference type="ARBA" id="ARBA00012982"/>
    </source>
</evidence>
<dbReference type="GO" id="GO:0070497">
    <property type="term" value="F:6-carboxytetrahydropterin synthase activity"/>
    <property type="evidence" value="ECO:0007669"/>
    <property type="project" value="UniProtKB-EC"/>
</dbReference>
<evidence type="ECO:0000256" key="1">
    <source>
        <dbReference type="ARBA" id="ARBA00001947"/>
    </source>
</evidence>
<dbReference type="PANTHER" id="PTHR12589">
    <property type="entry name" value="PYRUVOYL TETRAHYDROBIOPTERIN SYNTHASE"/>
    <property type="match status" value="1"/>
</dbReference>
<evidence type="ECO:0000256" key="2">
    <source>
        <dbReference type="ARBA" id="ARBA00005061"/>
    </source>
</evidence>
<keyword evidence="6" id="KW-0479">Metal-binding</keyword>
<evidence type="ECO:0000313" key="11">
    <source>
        <dbReference type="EMBL" id="MBB5316226.1"/>
    </source>
</evidence>
<evidence type="ECO:0000313" key="12">
    <source>
        <dbReference type="Proteomes" id="UP000568106"/>
    </source>
</evidence>
<dbReference type="InterPro" id="IPR007115">
    <property type="entry name" value="6-PTP_synth/QueD"/>
</dbReference>
<evidence type="ECO:0000256" key="10">
    <source>
        <dbReference type="ARBA" id="ARBA00048807"/>
    </source>
</evidence>
<dbReference type="EC" id="4.1.2.50" evidence="4"/>
<dbReference type="Pfam" id="PF01242">
    <property type="entry name" value="PTPS"/>
    <property type="match status" value="1"/>
</dbReference>
<evidence type="ECO:0000256" key="7">
    <source>
        <dbReference type="ARBA" id="ARBA00022833"/>
    </source>
</evidence>
<dbReference type="GO" id="GO:0003874">
    <property type="term" value="F:6-pyruvoyltetrahydropterin synthase activity"/>
    <property type="evidence" value="ECO:0007669"/>
    <property type="project" value="InterPro"/>
</dbReference>
<protein>
    <recommendedName>
        <fullName evidence="5">6-carboxy-5,6,7,8-tetrahydropterin synthase</fullName>
        <ecNumber evidence="4">4.1.2.50</ecNumber>
    </recommendedName>
    <alternativeName>
        <fullName evidence="9">Queuosine biosynthesis protein QueD</fullName>
    </alternativeName>
</protein>
<accession>A0A7W8MPZ7</accession>
<reference evidence="11" key="1">
    <citation type="submission" date="2020-08" db="EMBL/GenBank/DDBJ databases">
        <title>Genomic Encyclopedia of Type Strains, Phase IV (KMG-V): Genome sequencing to study the core and pangenomes of soil and plant-associated prokaryotes.</title>
        <authorList>
            <person name="Whitman W."/>
        </authorList>
    </citation>
    <scope>NUCLEOTIDE SEQUENCE [LARGE SCALE GENOMIC DNA]</scope>
    <source>
        <strain evidence="11">M8UP27</strain>
    </source>
</reference>
<organism evidence="11 12">
    <name type="scientific">Tunturiibacter empetritectus</name>
    <dbReference type="NCBI Taxonomy" id="3069691"/>
    <lineage>
        <taxon>Bacteria</taxon>
        <taxon>Pseudomonadati</taxon>
        <taxon>Acidobacteriota</taxon>
        <taxon>Terriglobia</taxon>
        <taxon>Terriglobales</taxon>
        <taxon>Acidobacteriaceae</taxon>
        <taxon>Tunturiibacter</taxon>
    </lineage>
</organism>
<evidence type="ECO:0000256" key="6">
    <source>
        <dbReference type="ARBA" id="ARBA00022723"/>
    </source>
</evidence>
<dbReference type="PANTHER" id="PTHR12589:SF7">
    <property type="entry name" value="6-PYRUVOYL TETRAHYDROBIOPTERIN SYNTHASE"/>
    <property type="match status" value="1"/>
</dbReference>
<evidence type="ECO:0000256" key="9">
    <source>
        <dbReference type="ARBA" id="ARBA00031449"/>
    </source>
</evidence>
<dbReference type="PROSITE" id="PS00987">
    <property type="entry name" value="PTPS_1"/>
    <property type="match status" value="1"/>
</dbReference>
<dbReference type="GO" id="GO:0046872">
    <property type="term" value="F:metal ion binding"/>
    <property type="evidence" value="ECO:0007669"/>
    <property type="project" value="UniProtKB-KW"/>
</dbReference>
<comment type="caution">
    <text evidence="11">The sequence shown here is derived from an EMBL/GenBank/DDBJ whole genome shotgun (WGS) entry which is preliminary data.</text>
</comment>
<dbReference type="GO" id="GO:0006729">
    <property type="term" value="P:tetrahydrobiopterin biosynthetic process"/>
    <property type="evidence" value="ECO:0007669"/>
    <property type="project" value="InterPro"/>
</dbReference>
<keyword evidence="8 11" id="KW-0456">Lyase</keyword>
<evidence type="ECO:0000256" key="8">
    <source>
        <dbReference type="ARBA" id="ARBA00023239"/>
    </source>
</evidence>
<dbReference type="Proteomes" id="UP000568106">
    <property type="component" value="Unassembled WGS sequence"/>
</dbReference>
<sequence>MNAHLNRRYHFSASHRLHTEAYDAAKNRAVFGKCNNPHGHGHNYTVQVTMSGPVDPSTGMVCNLAELDAFAQTNLLARFDHMNLNTLNCFANMVSTTENLSIEIYRIFQRFPAAHLERVHVEETSNNSFDYAGDATPTPGTI</sequence>
<proteinExistence type="inferred from homology"/>
<dbReference type="InterPro" id="IPR038418">
    <property type="entry name" value="6-PTP_synth/QueD_sf"/>
</dbReference>
<comment type="similarity">
    <text evidence="3">Belongs to the PTPS family. QueD subfamily.</text>
</comment>
<comment type="catalytic activity">
    <reaction evidence="10">
        <text>7,8-dihydroneopterin 3'-triphosphate + H2O = 6-carboxy-5,6,7,8-tetrahydropterin + triphosphate + acetaldehyde + 2 H(+)</text>
        <dbReference type="Rhea" id="RHEA:27966"/>
        <dbReference type="ChEBI" id="CHEBI:15343"/>
        <dbReference type="ChEBI" id="CHEBI:15377"/>
        <dbReference type="ChEBI" id="CHEBI:15378"/>
        <dbReference type="ChEBI" id="CHEBI:18036"/>
        <dbReference type="ChEBI" id="CHEBI:58462"/>
        <dbReference type="ChEBI" id="CHEBI:61032"/>
        <dbReference type="EC" id="4.1.2.50"/>
    </reaction>
</comment>
<keyword evidence="12" id="KW-1185">Reference proteome</keyword>
<dbReference type="UniPathway" id="UPA00391"/>